<gene>
    <name evidence="2" type="ORF">SAMN04487894_13424</name>
</gene>
<keyword evidence="3" id="KW-1185">Reference proteome</keyword>
<feature type="transmembrane region" description="Helical" evidence="1">
    <location>
        <begin position="40"/>
        <end position="60"/>
    </location>
</feature>
<accession>A0A1G7BYP4</accession>
<evidence type="ECO:0000256" key="1">
    <source>
        <dbReference type="SAM" id="Phobius"/>
    </source>
</evidence>
<organism evidence="2 3">
    <name type="scientific">Niabella drilacis (strain DSM 25811 / CCM 8410 / CCUG 62505 / LMG 26954 / E90)</name>
    <dbReference type="NCBI Taxonomy" id="1285928"/>
    <lineage>
        <taxon>Bacteria</taxon>
        <taxon>Pseudomonadati</taxon>
        <taxon>Bacteroidota</taxon>
        <taxon>Chitinophagia</taxon>
        <taxon>Chitinophagales</taxon>
        <taxon>Chitinophagaceae</taxon>
        <taxon>Niabella</taxon>
    </lineage>
</organism>
<proteinExistence type="predicted"/>
<sequence>MKQILEPQQVLVWTCVLVFVATATITILALVGKIKIEPFFLKRLFITLLLEVVVISVLAFKNSFKPASKVEFIKIVSPINNFDASNNQVISVYGAYNINSNETVRGEIKANNETIPLTNMSGNNNVFYTQIDSAIFKKSRSPTICFSIYDDSNKVVSDCIILKAK</sequence>
<dbReference type="EMBL" id="FMZO01000034">
    <property type="protein sequence ID" value="SDE31526.1"/>
    <property type="molecule type" value="Genomic_DNA"/>
</dbReference>
<dbReference type="Proteomes" id="UP000198757">
    <property type="component" value="Unassembled WGS sequence"/>
</dbReference>
<evidence type="ECO:0000313" key="2">
    <source>
        <dbReference type="EMBL" id="SDE31526.1"/>
    </source>
</evidence>
<dbReference type="AlphaFoldDB" id="A0A1G7BYP4"/>
<feature type="transmembrane region" description="Helical" evidence="1">
    <location>
        <begin position="12"/>
        <end position="34"/>
    </location>
</feature>
<name>A0A1G7BYP4_NIADE</name>
<evidence type="ECO:0000313" key="3">
    <source>
        <dbReference type="Proteomes" id="UP000198757"/>
    </source>
</evidence>
<keyword evidence="1" id="KW-0472">Membrane</keyword>
<keyword evidence="1" id="KW-0812">Transmembrane</keyword>
<dbReference type="STRING" id="1285928.SAMN04487894_13424"/>
<reference evidence="3" key="1">
    <citation type="submission" date="2016-10" db="EMBL/GenBank/DDBJ databases">
        <authorList>
            <person name="Varghese N."/>
            <person name="Submissions S."/>
        </authorList>
    </citation>
    <scope>NUCLEOTIDE SEQUENCE [LARGE SCALE GENOMIC DNA]</scope>
    <source>
        <strain evidence="3">DSM 25811 / CCM 8410 / LMG 26954 / E90</strain>
    </source>
</reference>
<protein>
    <submittedName>
        <fullName evidence="2">Uncharacterized protein</fullName>
    </submittedName>
</protein>
<dbReference type="OrthoDB" id="9977557at2"/>
<dbReference type="RefSeq" id="WP_090393648.1">
    <property type="nucleotide sequence ID" value="NZ_FMZO01000034.1"/>
</dbReference>
<keyword evidence="1" id="KW-1133">Transmembrane helix</keyword>